<evidence type="ECO:0000313" key="2">
    <source>
        <dbReference type="Proteomes" id="UP000665561"/>
    </source>
</evidence>
<protein>
    <submittedName>
        <fullName evidence="1">Uncharacterized protein</fullName>
    </submittedName>
</protein>
<dbReference type="RefSeq" id="WP_161745904.1">
    <property type="nucleotide sequence ID" value="NZ_JAAAMV010000024.1"/>
</dbReference>
<accession>A0ABW9XW14</accession>
<gene>
    <name evidence="1" type="ORF">GT019_23665</name>
</gene>
<evidence type="ECO:0000313" key="1">
    <source>
        <dbReference type="EMBL" id="NBD26881.1"/>
    </source>
</evidence>
<comment type="caution">
    <text evidence="1">The sequence shown here is derived from an EMBL/GenBank/DDBJ whole genome shotgun (WGS) entry which is preliminary data.</text>
</comment>
<keyword evidence="2" id="KW-1185">Reference proteome</keyword>
<dbReference type="EMBL" id="JAAAMV010000024">
    <property type="protein sequence ID" value="NBD26881.1"/>
    <property type="molecule type" value="Genomic_DNA"/>
</dbReference>
<sequence>MINHPYFYEEQMRLINKELKEFDQNAWKWMQIPDKKPSHLPFVLLRIKLRAFLAAIGKH</sequence>
<dbReference type="Proteomes" id="UP000665561">
    <property type="component" value="Unassembled WGS sequence"/>
</dbReference>
<organism evidence="1 2">
    <name type="scientific">Paenibacillus glycinis</name>
    <dbReference type="NCBI Taxonomy" id="2697035"/>
    <lineage>
        <taxon>Bacteria</taxon>
        <taxon>Bacillati</taxon>
        <taxon>Bacillota</taxon>
        <taxon>Bacilli</taxon>
        <taxon>Bacillales</taxon>
        <taxon>Paenibacillaceae</taxon>
        <taxon>Paenibacillus</taxon>
    </lineage>
</organism>
<name>A0ABW9XW14_9BACL</name>
<reference evidence="1 2" key="1">
    <citation type="submission" date="2020-01" db="EMBL/GenBank/DDBJ databases">
        <title>Paenibacillus soybeanensis sp. nov. isolated from the nodules of soybean (Glycine max(L.) Merr).</title>
        <authorList>
            <person name="Wang H."/>
        </authorList>
    </citation>
    <scope>NUCLEOTIDE SEQUENCE [LARGE SCALE GENOMIC DNA]</scope>
    <source>
        <strain evidence="1 2">T1</strain>
    </source>
</reference>
<proteinExistence type="predicted"/>